<dbReference type="GO" id="GO:0005829">
    <property type="term" value="C:cytosol"/>
    <property type="evidence" value="ECO:0007669"/>
    <property type="project" value="TreeGrafter"/>
</dbReference>
<dbReference type="Pfam" id="PF01593">
    <property type="entry name" value="Amino_oxidase"/>
    <property type="match status" value="1"/>
</dbReference>
<proteinExistence type="predicted"/>
<dbReference type="InterPro" id="IPR002937">
    <property type="entry name" value="Amino_oxidase"/>
</dbReference>
<dbReference type="SUPFAM" id="SSF51905">
    <property type="entry name" value="FAD/NAD(P)-binding domain"/>
    <property type="match status" value="1"/>
</dbReference>
<dbReference type="InterPro" id="IPR036188">
    <property type="entry name" value="FAD/NAD-bd_sf"/>
</dbReference>
<dbReference type="RefSeq" id="WP_345004221.1">
    <property type="nucleotide sequence ID" value="NZ_BAAAVW010000009.1"/>
</dbReference>
<dbReference type="PANTHER" id="PTHR21197:SF0">
    <property type="entry name" value="UDP-GALACTOPYRANOSE MUTASE"/>
    <property type="match status" value="1"/>
</dbReference>
<dbReference type="Gene3D" id="3.50.50.60">
    <property type="entry name" value="FAD/NAD(P)-binding domain"/>
    <property type="match status" value="1"/>
</dbReference>
<dbReference type="GO" id="GO:0008767">
    <property type="term" value="F:UDP-galactopyranose mutase activity"/>
    <property type="evidence" value="ECO:0007669"/>
    <property type="project" value="TreeGrafter"/>
</dbReference>
<dbReference type="AlphaFoldDB" id="A0A919PK44"/>
<reference evidence="3" key="1">
    <citation type="submission" date="2021-01" db="EMBL/GenBank/DDBJ databases">
        <title>Whole genome shotgun sequence of Dactylosporangium siamense NBRC 106093.</title>
        <authorList>
            <person name="Komaki H."/>
            <person name="Tamura T."/>
        </authorList>
    </citation>
    <scope>NUCLEOTIDE SEQUENCE</scope>
    <source>
        <strain evidence="3">NBRC 106093</strain>
    </source>
</reference>
<accession>A0A919PK44</accession>
<evidence type="ECO:0000313" key="4">
    <source>
        <dbReference type="Proteomes" id="UP000660611"/>
    </source>
</evidence>
<protein>
    <submittedName>
        <fullName evidence="3">Amine oxidase</fullName>
    </submittedName>
</protein>
<gene>
    <name evidence="3" type="ORF">Dsi01nite_032550</name>
</gene>
<comment type="caution">
    <text evidence="3">The sequence shown here is derived from an EMBL/GenBank/DDBJ whole genome shotgun (WGS) entry which is preliminary data.</text>
</comment>
<evidence type="ECO:0000259" key="2">
    <source>
        <dbReference type="Pfam" id="PF01593"/>
    </source>
</evidence>
<evidence type="ECO:0000256" key="1">
    <source>
        <dbReference type="SAM" id="MobiDB-lite"/>
    </source>
</evidence>
<feature type="region of interest" description="Disordered" evidence="1">
    <location>
        <begin position="1"/>
        <end position="24"/>
    </location>
</feature>
<name>A0A919PK44_9ACTN</name>
<feature type="compositionally biased region" description="Basic and acidic residues" evidence="1">
    <location>
        <begin position="11"/>
        <end position="21"/>
    </location>
</feature>
<dbReference type="Proteomes" id="UP000660611">
    <property type="component" value="Unassembled WGS sequence"/>
</dbReference>
<dbReference type="GO" id="GO:0050660">
    <property type="term" value="F:flavin adenine dinucleotide binding"/>
    <property type="evidence" value="ECO:0007669"/>
    <property type="project" value="TreeGrafter"/>
</dbReference>
<dbReference type="GO" id="GO:0016491">
    <property type="term" value="F:oxidoreductase activity"/>
    <property type="evidence" value="ECO:0007669"/>
    <property type="project" value="InterPro"/>
</dbReference>
<sequence length="465" mass="51384">MAMTADGPRSAAERAQHDQAMRESPGSPVIVLGAGLAGLATALHLRDIPVVLVERDSMVGGKARSHRRDGFTFDVTGHWLHLKHQTTQDLVQGLLEPGALIEAQRRTTIYTHGVMLPYPFQANLHGLPLAVMGQCLAGFIGAWLRTRSGKVIEPRDFEDYVVRRFGRGMARHFFIPYYSKYWGMSLNELASDWHVNYVPVPTLRQVLSGAVGSRQDGLGYNARFLYPAAGGIDMIPQAMHRACTALDTCTTQLSTSVEEIDPRLRRIRLTSSPDWVTWHSLVSTIPLPDLLDRIPALPPEVMAARGALRSLPLRYLNVATRTRSPMREHWVYVPDPGFPFYRVGTFSNAVAAMAPPGCAGLWVELSDHSGRVDIPDALRALARLGAITDVEDVLFVEQHEVEHSYVIFDSARKAAVHTIQSWLAEHDIHICGRYGAWAYGSMEDAIVDGIAAARRIHTRHPAGGS</sequence>
<dbReference type="PANTHER" id="PTHR21197">
    <property type="entry name" value="UDP-GALACTOPYRANOSE MUTASE"/>
    <property type="match status" value="1"/>
</dbReference>
<keyword evidence="4" id="KW-1185">Reference proteome</keyword>
<dbReference type="EMBL" id="BONQ01000050">
    <property type="protein sequence ID" value="GIG45214.1"/>
    <property type="molecule type" value="Genomic_DNA"/>
</dbReference>
<organism evidence="3 4">
    <name type="scientific">Dactylosporangium siamense</name>
    <dbReference type="NCBI Taxonomy" id="685454"/>
    <lineage>
        <taxon>Bacteria</taxon>
        <taxon>Bacillati</taxon>
        <taxon>Actinomycetota</taxon>
        <taxon>Actinomycetes</taxon>
        <taxon>Micromonosporales</taxon>
        <taxon>Micromonosporaceae</taxon>
        <taxon>Dactylosporangium</taxon>
    </lineage>
</organism>
<feature type="domain" description="Amine oxidase" evidence="2">
    <location>
        <begin position="36"/>
        <end position="456"/>
    </location>
</feature>
<evidence type="ECO:0000313" key="3">
    <source>
        <dbReference type="EMBL" id="GIG45214.1"/>
    </source>
</evidence>